<keyword evidence="1" id="KW-0472">Membrane</keyword>
<accession>A0A7S7YG12</accession>
<keyword evidence="1" id="KW-1133">Transmembrane helix</keyword>
<dbReference type="KEGG" id="vg:80543638"/>
<evidence type="ECO:0000313" key="3">
    <source>
        <dbReference type="Proteomes" id="UP001162098"/>
    </source>
</evidence>
<dbReference type="EMBL" id="MW018138">
    <property type="protein sequence ID" value="QPB44442.1"/>
    <property type="molecule type" value="Genomic_DNA"/>
</dbReference>
<feature type="transmembrane region" description="Helical" evidence="1">
    <location>
        <begin position="120"/>
        <end position="140"/>
    </location>
</feature>
<keyword evidence="3" id="KW-1185">Reference proteome</keyword>
<organism evidence="2 3">
    <name type="scientific">Medusavirus stheno T3</name>
    <dbReference type="NCBI Taxonomy" id="3069717"/>
    <lineage>
        <taxon>Viruses</taxon>
        <taxon>Varidnaviria</taxon>
        <taxon>Bamfordvirae</taxon>
        <taxon>Nucleocytoviricota</taxon>
        <taxon>Megaviricetes</taxon>
        <taxon>Mamonoviridae</taxon>
        <taxon>Medusavirus</taxon>
        <taxon>Medusavirus sthenus</taxon>
    </lineage>
</organism>
<dbReference type="Proteomes" id="UP001162098">
    <property type="component" value="Segment"/>
</dbReference>
<reference evidence="2 3" key="1">
    <citation type="submission" date="2020-09" db="EMBL/GenBank/DDBJ databases">
        <authorList>
            <person name="Zhang R."/>
            <person name="Garcia K."/>
            <person name="Ogata H."/>
        </authorList>
    </citation>
    <scope>NUCLEOTIDE SEQUENCE [LARGE SCALE GENOMIC DNA]</scope>
    <source>
        <strain evidence="3">stheno</strain>
    </source>
</reference>
<proteinExistence type="predicted"/>
<evidence type="ECO:0000313" key="2">
    <source>
        <dbReference type="EMBL" id="QPB44442.1"/>
    </source>
</evidence>
<keyword evidence="1" id="KW-0812">Transmembrane</keyword>
<evidence type="ECO:0000256" key="1">
    <source>
        <dbReference type="SAM" id="Phobius"/>
    </source>
</evidence>
<sequence>MKTPRHLLIMHTLILFTVLLQMGEANRWIRTDCPADAHCIYTTDPTCFTAQECPDDEMEADPNWQWDDEAQCWIELGPSIDRDQLLPGIVCSKHRPYRVVGGCPKEHVGKMFPDASAGDLFYLLLFVFHAFLFAIALLLMRTFKK</sequence>
<name>A0A7S7YG12_9VIRU</name>
<protein>
    <submittedName>
        <fullName evidence="2">Uncharacterized protein</fullName>
    </submittedName>
</protein>